<name>A0AAN9T781_9HEMI</name>
<dbReference type="Proteomes" id="UP001367676">
    <property type="component" value="Unassembled WGS sequence"/>
</dbReference>
<dbReference type="GO" id="GO:0046983">
    <property type="term" value="F:protein dimerization activity"/>
    <property type="evidence" value="ECO:0007669"/>
    <property type="project" value="InterPro"/>
</dbReference>
<reference evidence="8 9" key="1">
    <citation type="submission" date="2024-03" db="EMBL/GenBank/DDBJ databases">
        <title>Adaptation during the transition from Ophiocordyceps entomopathogen to insect associate is accompanied by gene loss and intensified selection.</title>
        <authorList>
            <person name="Ward C.M."/>
            <person name="Onetto C.A."/>
            <person name="Borneman A.R."/>
        </authorList>
    </citation>
    <scope>NUCLEOTIDE SEQUENCE [LARGE SCALE GENOMIC DNA]</scope>
    <source>
        <strain evidence="8">AWRI1</strain>
        <tissue evidence="8">Single Adult Female</tissue>
    </source>
</reference>
<evidence type="ECO:0000256" key="6">
    <source>
        <dbReference type="SAM" id="MobiDB-lite"/>
    </source>
</evidence>
<dbReference type="GO" id="GO:0006355">
    <property type="term" value="P:regulation of DNA-templated transcription"/>
    <property type="evidence" value="ECO:0007669"/>
    <property type="project" value="InterPro"/>
</dbReference>
<keyword evidence="3" id="KW-0238">DNA-binding</keyword>
<feature type="compositionally biased region" description="Polar residues" evidence="6">
    <location>
        <begin position="165"/>
        <end position="177"/>
    </location>
</feature>
<dbReference type="Pfam" id="PF07527">
    <property type="entry name" value="Hairy_orange"/>
    <property type="match status" value="1"/>
</dbReference>
<dbReference type="InterPro" id="IPR003650">
    <property type="entry name" value="Orange_dom"/>
</dbReference>
<dbReference type="EMBL" id="JBBCAQ010000037">
    <property type="protein sequence ID" value="KAK7574311.1"/>
    <property type="molecule type" value="Genomic_DNA"/>
</dbReference>
<evidence type="ECO:0000256" key="3">
    <source>
        <dbReference type="ARBA" id="ARBA00023125"/>
    </source>
</evidence>
<keyword evidence="2" id="KW-0805">Transcription regulation</keyword>
<evidence type="ECO:0000256" key="4">
    <source>
        <dbReference type="ARBA" id="ARBA00023163"/>
    </source>
</evidence>
<protein>
    <recommendedName>
        <fullName evidence="7">Orange domain-containing protein</fullName>
    </recommendedName>
</protein>
<dbReference type="InterPro" id="IPR036638">
    <property type="entry name" value="HLH_DNA-bd_sf"/>
</dbReference>
<feature type="domain" description="Orange" evidence="7">
    <location>
        <begin position="43"/>
        <end position="76"/>
    </location>
</feature>
<evidence type="ECO:0000313" key="8">
    <source>
        <dbReference type="EMBL" id="KAK7574311.1"/>
    </source>
</evidence>
<feature type="region of interest" description="Disordered" evidence="6">
    <location>
        <begin position="146"/>
        <end position="177"/>
    </location>
</feature>
<dbReference type="PROSITE" id="PS51054">
    <property type="entry name" value="ORANGE"/>
    <property type="match status" value="1"/>
</dbReference>
<dbReference type="GO" id="GO:0003677">
    <property type="term" value="F:DNA binding"/>
    <property type="evidence" value="ECO:0007669"/>
    <property type="project" value="UniProtKB-KW"/>
</dbReference>
<evidence type="ECO:0000256" key="2">
    <source>
        <dbReference type="ARBA" id="ARBA00023015"/>
    </source>
</evidence>
<dbReference type="PANTHER" id="PTHR10985">
    <property type="entry name" value="BASIC HELIX-LOOP-HELIX TRANSCRIPTION FACTOR, HES-RELATED"/>
    <property type="match status" value="1"/>
</dbReference>
<dbReference type="Gene3D" id="4.10.280.10">
    <property type="entry name" value="Helix-loop-helix DNA-binding domain"/>
    <property type="match status" value="1"/>
</dbReference>
<keyword evidence="4" id="KW-0804">Transcription</keyword>
<organism evidence="8 9">
    <name type="scientific">Parthenolecanium corni</name>
    <dbReference type="NCBI Taxonomy" id="536013"/>
    <lineage>
        <taxon>Eukaryota</taxon>
        <taxon>Metazoa</taxon>
        <taxon>Ecdysozoa</taxon>
        <taxon>Arthropoda</taxon>
        <taxon>Hexapoda</taxon>
        <taxon>Insecta</taxon>
        <taxon>Pterygota</taxon>
        <taxon>Neoptera</taxon>
        <taxon>Paraneoptera</taxon>
        <taxon>Hemiptera</taxon>
        <taxon>Sternorrhyncha</taxon>
        <taxon>Coccoidea</taxon>
        <taxon>Coccidae</taxon>
        <taxon>Parthenolecanium</taxon>
    </lineage>
</organism>
<accession>A0AAN9T781</accession>
<proteinExistence type="predicted"/>
<evidence type="ECO:0000259" key="7">
    <source>
        <dbReference type="PROSITE" id="PS51054"/>
    </source>
</evidence>
<evidence type="ECO:0000313" key="9">
    <source>
        <dbReference type="Proteomes" id="UP001367676"/>
    </source>
</evidence>
<dbReference type="GO" id="GO:0005634">
    <property type="term" value="C:nucleus"/>
    <property type="evidence" value="ECO:0007669"/>
    <property type="project" value="UniProtKB-SubCell"/>
</dbReference>
<sequence>MFKKMADGENINKLEKADILELTVRHLKRISRLHDPIQEAHRFQAGFSQCANEVCTFLVSLPGLNTALGSRLLEHLKQCISKHRTPYPMVPSAADHQTHVSSPKPLQVSVVSSQRFSPPLSPSPASSIESPVRPIMPSQKQFLPYKKDVMLHSSPPSPPALPEDLSTQESNSMWRPW</sequence>
<dbReference type="SUPFAM" id="SSF158457">
    <property type="entry name" value="Orange domain-like"/>
    <property type="match status" value="1"/>
</dbReference>
<keyword evidence="5" id="KW-0539">Nucleus</keyword>
<comment type="caution">
    <text evidence="8">The sequence shown here is derived from an EMBL/GenBank/DDBJ whole genome shotgun (WGS) entry which is preliminary data.</text>
</comment>
<dbReference type="Gene3D" id="6.10.250.980">
    <property type="match status" value="1"/>
</dbReference>
<evidence type="ECO:0000256" key="5">
    <source>
        <dbReference type="ARBA" id="ARBA00023242"/>
    </source>
</evidence>
<evidence type="ECO:0000256" key="1">
    <source>
        <dbReference type="ARBA" id="ARBA00004123"/>
    </source>
</evidence>
<comment type="subcellular location">
    <subcellularLocation>
        <location evidence="1">Nucleus</location>
    </subcellularLocation>
</comment>
<dbReference type="AlphaFoldDB" id="A0AAN9T781"/>
<dbReference type="InterPro" id="IPR050370">
    <property type="entry name" value="HES_HEY"/>
</dbReference>
<dbReference type="SMART" id="SM00511">
    <property type="entry name" value="ORANGE"/>
    <property type="match status" value="1"/>
</dbReference>
<feature type="region of interest" description="Disordered" evidence="6">
    <location>
        <begin position="114"/>
        <end position="133"/>
    </location>
</feature>
<keyword evidence="9" id="KW-1185">Reference proteome</keyword>
<gene>
    <name evidence="8" type="ORF">V9T40_011502</name>
</gene>